<protein>
    <submittedName>
        <fullName evidence="1">Uncharacterized protein</fullName>
    </submittedName>
</protein>
<dbReference type="EMBL" id="CP089291">
    <property type="protein sequence ID" value="UOF92494.1"/>
    <property type="molecule type" value="Genomic_DNA"/>
</dbReference>
<keyword evidence="2" id="KW-1185">Reference proteome</keyword>
<reference evidence="1" key="1">
    <citation type="submission" date="2021-12" db="EMBL/GenBank/DDBJ databases">
        <title>Alicyclobacillaceae gen. nov., sp. nov., isolated from chalcocite enrichment system.</title>
        <authorList>
            <person name="Jiang Z."/>
        </authorList>
    </citation>
    <scope>NUCLEOTIDE SEQUENCE</scope>
    <source>
        <strain evidence="1">MYW30-H2</strain>
    </source>
</reference>
<evidence type="ECO:0000313" key="1">
    <source>
        <dbReference type="EMBL" id="UOF92494.1"/>
    </source>
</evidence>
<organism evidence="1 2">
    <name type="scientific">Fodinisporobacter ferrooxydans</name>
    <dbReference type="NCBI Taxonomy" id="2901836"/>
    <lineage>
        <taxon>Bacteria</taxon>
        <taxon>Bacillati</taxon>
        <taxon>Bacillota</taxon>
        <taxon>Bacilli</taxon>
        <taxon>Bacillales</taxon>
        <taxon>Alicyclobacillaceae</taxon>
        <taxon>Fodinisporobacter</taxon>
    </lineage>
</organism>
<name>A0ABY4CR97_9BACL</name>
<dbReference type="Proteomes" id="UP000830167">
    <property type="component" value="Chromosome"/>
</dbReference>
<sequence>MEWLDHLFGDKTVVVIDDGKSEIHSKSSKSVLRSLPPYDKIRKTGI</sequence>
<gene>
    <name evidence="1" type="ORF">LSG31_10235</name>
</gene>
<proteinExistence type="predicted"/>
<accession>A0ABY4CR97</accession>
<dbReference type="RefSeq" id="WP_347439162.1">
    <property type="nucleotide sequence ID" value="NZ_CP089291.1"/>
</dbReference>
<evidence type="ECO:0000313" key="2">
    <source>
        <dbReference type="Proteomes" id="UP000830167"/>
    </source>
</evidence>